<evidence type="ECO:0000313" key="3">
    <source>
        <dbReference type="Proteomes" id="UP000249524"/>
    </source>
</evidence>
<comment type="caution">
    <text evidence="2">The sequence shown here is derived from an EMBL/GenBank/DDBJ whole genome shotgun (WGS) entry which is preliminary data.</text>
</comment>
<evidence type="ECO:0000259" key="1">
    <source>
        <dbReference type="Pfam" id="PF01408"/>
    </source>
</evidence>
<protein>
    <recommendedName>
        <fullName evidence="1">Gfo/Idh/MocA-like oxidoreductase N-terminal domain-containing protein</fullName>
    </recommendedName>
</protein>
<proteinExistence type="predicted"/>
<name>A0A328BIV0_9CAUL</name>
<dbReference type="InterPro" id="IPR051450">
    <property type="entry name" value="Gfo/Idh/MocA_Oxidoreductases"/>
</dbReference>
<dbReference type="Gene3D" id="3.30.360.10">
    <property type="entry name" value="Dihydrodipicolinate Reductase, domain 2"/>
    <property type="match status" value="1"/>
</dbReference>
<keyword evidence="3" id="KW-1185">Reference proteome</keyword>
<dbReference type="PANTHER" id="PTHR43377:SF6">
    <property type="entry name" value="GFO_IDH_MOCA-LIKE OXIDOREDUCTASE N-TERMINAL DOMAIN-CONTAINING PROTEIN"/>
    <property type="match status" value="1"/>
</dbReference>
<dbReference type="PANTHER" id="PTHR43377">
    <property type="entry name" value="BILIVERDIN REDUCTASE A"/>
    <property type="match status" value="1"/>
</dbReference>
<dbReference type="SUPFAM" id="SSF51735">
    <property type="entry name" value="NAD(P)-binding Rossmann-fold domains"/>
    <property type="match status" value="1"/>
</dbReference>
<dbReference type="SUPFAM" id="SSF55347">
    <property type="entry name" value="Glyceraldehyde-3-phosphate dehydrogenase-like, C-terminal domain"/>
    <property type="match status" value="1"/>
</dbReference>
<dbReference type="AlphaFoldDB" id="A0A328BIV0"/>
<feature type="domain" description="Gfo/Idh/MocA-like oxidoreductase N-terminal" evidence="1">
    <location>
        <begin position="3"/>
        <end position="106"/>
    </location>
</feature>
<dbReference type="GO" id="GO:0000166">
    <property type="term" value="F:nucleotide binding"/>
    <property type="evidence" value="ECO:0007669"/>
    <property type="project" value="InterPro"/>
</dbReference>
<dbReference type="EMBL" id="QFYS01000003">
    <property type="protein sequence ID" value="RAK66585.1"/>
    <property type="molecule type" value="Genomic_DNA"/>
</dbReference>
<dbReference type="RefSeq" id="WP_111275893.1">
    <property type="nucleotide sequence ID" value="NZ_QFYS01000003.1"/>
</dbReference>
<dbReference type="Proteomes" id="UP000249524">
    <property type="component" value="Unassembled WGS sequence"/>
</dbReference>
<dbReference type="Gene3D" id="3.40.50.720">
    <property type="entry name" value="NAD(P)-binding Rossmann-like Domain"/>
    <property type="match status" value="1"/>
</dbReference>
<dbReference type="InterPro" id="IPR000683">
    <property type="entry name" value="Gfo/Idh/MocA-like_OxRdtase_N"/>
</dbReference>
<dbReference type="InterPro" id="IPR036291">
    <property type="entry name" value="NAD(P)-bd_dom_sf"/>
</dbReference>
<sequence length="305" mass="32274">MSLRVGLVGCGRWGRHILRDLVALGAEVQVTCLTEATAAEALRGGAIAAGTAPPDLQACDAFVVATPTATHAAVLETLVGAGRPIFVEKPMTADVASARRLASAAPSTLFVMDKWRYHPAIEAMRREAQAGSVGEVLAIRTSRWQWSSPHRDVDPLWILAPHDISIALHILGRIPPLVEAYPVVAGRPDLGVSARLADQATQVHIDIGVTSTEHRRRCLLIGSEATLELTDAYDDRLLVRRGPPGEATARAEVLPVGVEMPLLAELRAFLAHVRGEGPPPLSSAADGLAIVERLAEIEAAVGATA</sequence>
<organism evidence="2 3">
    <name type="scientific">Phenylobacterium kunshanense</name>
    <dbReference type="NCBI Taxonomy" id="1445034"/>
    <lineage>
        <taxon>Bacteria</taxon>
        <taxon>Pseudomonadati</taxon>
        <taxon>Pseudomonadota</taxon>
        <taxon>Alphaproteobacteria</taxon>
        <taxon>Caulobacterales</taxon>
        <taxon>Caulobacteraceae</taxon>
        <taxon>Phenylobacterium</taxon>
    </lineage>
</organism>
<accession>A0A328BIV0</accession>
<reference evidence="2 3" key="1">
    <citation type="submission" date="2018-05" db="EMBL/GenBank/DDBJ databases">
        <authorList>
            <person name="Lanie J.A."/>
            <person name="Ng W.-L."/>
            <person name="Kazmierczak K.M."/>
            <person name="Andrzejewski T.M."/>
            <person name="Davidsen T.M."/>
            <person name="Wayne K.J."/>
            <person name="Tettelin H."/>
            <person name="Glass J.I."/>
            <person name="Rusch D."/>
            <person name="Podicherti R."/>
            <person name="Tsui H.-C.T."/>
            <person name="Winkler M.E."/>
        </authorList>
    </citation>
    <scope>NUCLEOTIDE SEQUENCE [LARGE SCALE GENOMIC DNA]</scope>
    <source>
        <strain evidence="2 3">BUT-10</strain>
    </source>
</reference>
<dbReference type="OrthoDB" id="9800846at2"/>
<dbReference type="Pfam" id="PF01408">
    <property type="entry name" value="GFO_IDH_MocA"/>
    <property type="match status" value="1"/>
</dbReference>
<gene>
    <name evidence="2" type="ORF">DJ019_10135</name>
</gene>
<evidence type="ECO:0000313" key="2">
    <source>
        <dbReference type="EMBL" id="RAK66585.1"/>
    </source>
</evidence>